<dbReference type="PANTHER" id="PTHR43861">
    <property type="entry name" value="TRANS-ACONITATE 2-METHYLTRANSFERASE-RELATED"/>
    <property type="match status" value="1"/>
</dbReference>
<dbReference type="OrthoDB" id="9810247at2"/>
<keyword evidence="3" id="KW-1185">Reference proteome</keyword>
<sequence>MAQIEDLEQFYEDCYVAAATPQDAERARRWRALSAGPKADHVMTLCRRAKVTPATVADVGCGDGAMLAELARRRFGTTHVGFELSSTAVEIARNQPGVAAVHGYDGRRLPAQDGAFDLGILSHVIEHVPHPAATLRETARVCRAVVVEVPLENNVSAGRPVKRAHAEEIGHLHRFDRAQVDAFVAEAGLRVVARLSDPLPLAVHTYFATTPVQRAAGTAKWAMRAGLGLVPAVGERLVTVHHAVLCVPAQQG</sequence>
<dbReference type="GO" id="GO:0016740">
    <property type="term" value="F:transferase activity"/>
    <property type="evidence" value="ECO:0007669"/>
    <property type="project" value="UniProtKB-KW"/>
</dbReference>
<evidence type="ECO:0000256" key="1">
    <source>
        <dbReference type="ARBA" id="ARBA00022679"/>
    </source>
</evidence>
<evidence type="ECO:0000313" key="3">
    <source>
        <dbReference type="Proteomes" id="UP000240739"/>
    </source>
</evidence>
<dbReference type="InterPro" id="IPR029063">
    <property type="entry name" value="SAM-dependent_MTases_sf"/>
</dbReference>
<dbReference type="RefSeq" id="WP_107567961.1">
    <property type="nucleotide sequence ID" value="NZ_PYYB01000001.1"/>
</dbReference>
<proteinExistence type="predicted"/>
<name>A0A2T4UJG6_9ACTN</name>
<evidence type="ECO:0008006" key="4">
    <source>
        <dbReference type="Google" id="ProtNLM"/>
    </source>
</evidence>
<dbReference type="SUPFAM" id="SSF53335">
    <property type="entry name" value="S-adenosyl-L-methionine-dependent methyltransferases"/>
    <property type="match status" value="1"/>
</dbReference>
<dbReference type="AlphaFoldDB" id="A0A2T4UJG6"/>
<accession>A0A2T4UJG6</accession>
<dbReference type="EMBL" id="PYYB01000001">
    <property type="protein sequence ID" value="PTL59383.1"/>
    <property type="molecule type" value="Genomic_DNA"/>
</dbReference>
<keyword evidence="1" id="KW-0808">Transferase</keyword>
<dbReference type="PANTHER" id="PTHR43861:SF3">
    <property type="entry name" value="PUTATIVE (AFU_ORTHOLOGUE AFUA_2G14390)-RELATED"/>
    <property type="match status" value="1"/>
</dbReference>
<dbReference type="Proteomes" id="UP000240739">
    <property type="component" value="Unassembled WGS sequence"/>
</dbReference>
<gene>
    <name evidence="2" type="ORF">C7Y72_06815</name>
</gene>
<protein>
    <recommendedName>
        <fullName evidence="4">Class I SAM-dependent methyltransferase</fullName>
    </recommendedName>
</protein>
<organism evidence="2 3">
    <name type="scientific">Paraconexibacter algicola</name>
    <dbReference type="NCBI Taxonomy" id="2133960"/>
    <lineage>
        <taxon>Bacteria</taxon>
        <taxon>Bacillati</taxon>
        <taxon>Actinomycetota</taxon>
        <taxon>Thermoleophilia</taxon>
        <taxon>Solirubrobacterales</taxon>
        <taxon>Paraconexibacteraceae</taxon>
        <taxon>Paraconexibacter</taxon>
    </lineage>
</organism>
<evidence type="ECO:0000313" key="2">
    <source>
        <dbReference type="EMBL" id="PTL59383.1"/>
    </source>
</evidence>
<reference evidence="2 3" key="1">
    <citation type="submission" date="2018-03" db="EMBL/GenBank/DDBJ databases">
        <title>Aquarubrobacter algicola gen. nov., sp. nov., a novel actinobacterium isolated from shallow eutrophic lake during the end of cyanobacterial harmful algal blooms.</title>
        <authorList>
            <person name="Chun S.J."/>
        </authorList>
    </citation>
    <scope>NUCLEOTIDE SEQUENCE [LARGE SCALE GENOMIC DNA]</scope>
    <source>
        <strain evidence="2 3">Seoho-28</strain>
    </source>
</reference>
<dbReference type="CDD" id="cd02440">
    <property type="entry name" value="AdoMet_MTases"/>
    <property type="match status" value="1"/>
</dbReference>
<dbReference type="Gene3D" id="3.40.50.150">
    <property type="entry name" value="Vaccinia Virus protein VP39"/>
    <property type="match status" value="1"/>
</dbReference>
<comment type="caution">
    <text evidence="2">The sequence shown here is derived from an EMBL/GenBank/DDBJ whole genome shotgun (WGS) entry which is preliminary data.</text>
</comment>
<dbReference type="Pfam" id="PF13489">
    <property type="entry name" value="Methyltransf_23"/>
    <property type="match status" value="1"/>
</dbReference>